<name>A0ABW3FRC6_9PSEU</name>
<organism evidence="4 5">
    <name type="scientific">Saccharopolyspora rosea</name>
    <dbReference type="NCBI Taxonomy" id="524884"/>
    <lineage>
        <taxon>Bacteria</taxon>
        <taxon>Bacillati</taxon>
        <taxon>Actinomycetota</taxon>
        <taxon>Actinomycetes</taxon>
        <taxon>Pseudonocardiales</taxon>
        <taxon>Pseudonocardiaceae</taxon>
        <taxon>Saccharopolyspora</taxon>
    </lineage>
</organism>
<evidence type="ECO:0000313" key="4">
    <source>
        <dbReference type="EMBL" id="MFD0919346.1"/>
    </source>
</evidence>
<dbReference type="Pfam" id="PF00589">
    <property type="entry name" value="Phage_integrase"/>
    <property type="match status" value="1"/>
</dbReference>
<sequence>MPVGRPKRLLIVDRTDIETRVWPEFGTADLVPPKCCAKGKCCDSTPSASTVRYLLRLLRAALQDAVDEDLISRNVAKLVKLRLDGDRRVEPFSTSEARRFLAATSEHRLHALWAVALGLGLRRGEALGLKWADIDLERKRVTVRRSLQRVAGELRLEATKTDRSTRTIPLPSPLVDVLERHRKQQLEEKFQAGSEWVDHGLVFTTKHGGPTDPRNVNQLGGLFAVDDESDP</sequence>
<dbReference type="EMBL" id="JBHTIW010000002">
    <property type="protein sequence ID" value="MFD0919346.1"/>
    <property type="molecule type" value="Genomic_DNA"/>
</dbReference>
<dbReference type="InterPro" id="IPR011010">
    <property type="entry name" value="DNA_brk_join_enz"/>
</dbReference>
<reference evidence="5" key="1">
    <citation type="journal article" date="2019" name="Int. J. Syst. Evol. Microbiol.">
        <title>The Global Catalogue of Microorganisms (GCM) 10K type strain sequencing project: providing services to taxonomists for standard genome sequencing and annotation.</title>
        <authorList>
            <consortium name="The Broad Institute Genomics Platform"/>
            <consortium name="The Broad Institute Genome Sequencing Center for Infectious Disease"/>
            <person name="Wu L."/>
            <person name="Ma J."/>
        </authorList>
    </citation>
    <scope>NUCLEOTIDE SEQUENCE [LARGE SCALE GENOMIC DNA]</scope>
    <source>
        <strain evidence="5">CCUG 56401</strain>
    </source>
</reference>
<evidence type="ECO:0000313" key="5">
    <source>
        <dbReference type="Proteomes" id="UP001597018"/>
    </source>
</evidence>
<dbReference type="Proteomes" id="UP001597018">
    <property type="component" value="Unassembled WGS sequence"/>
</dbReference>
<feature type="domain" description="Tyr recombinase" evidence="3">
    <location>
        <begin position="87"/>
        <end position="231"/>
    </location>
</feature>
<gene>
    <name evidence="4" type="ORF">ACFQ16_06300</name>
</gene>
<protein>
    <submittedName>
        <fullName evidence="4">Site-specific integrase</fullName>
    </submittedName>
</protein>
<keyword evidence="1" id="KW-0238">DNA-binding</keyword>
<dbReference type="Gene3D" id="1.10.443.10">
    <property type="entry name" value="Intergrase catalytic core"/>
    <property type="match status" value="1"/>
</dbReference>
<dbReference type="CDD" id="cd01189">
    <property type="entry name" value="INT_ICEBs1_C_like"/>
    <property type="match status" value="1"/>
</dbReference>
<dbReference type="Gene3D" id="1.10.150.130">
    <property type="match status" value="1"/>
</dbReference>
<dbReference type="InterPro" id="IPR013762">
    <property type="entry name" value="Integrase-like_cat_sf"/>
</dbReference>
<keyword evidence="5" id="KW-1185">Reference proteome</keyword>
<evidence type="ECO:0000256" key="1">
    <source>
        <dbReference type="ARBA" id="ARBA00023125"/>
    </source>
</evidence>
<evidence type="ECO:0000259" key="3">
    <source>
        <dbReference type="PROSITE" id="PS51898"/>
    </source>
</evidence>
<accession>A0ABW3FRC6</accession>
<dbReference type="PROSITE" id="PS51898">
    <property type="entry name" value="TYR_RECOMBINASE"/>
    <property type="match status" value="1"/>
</dbReference>
<comment type="caution">
    <text evidence="4">The sequence shown here is derived from an EMBL/GenBank/DDBJ whole genome shotgun (WGS) entry which is preliminary data.</text>
</comment>
<proteinExistence type="predicted"/>
<keyword evidence="2" id="KW-0233">DNA recombination</keyword>
<dbReference type="RefSeq" id="WP_345600718.1">
    <property type="nucleotide sequence ID" value="NZ_BAABLT010000015.1"/>
</dbReference>
<dbReference type="InterPro" id="IPR010998">
    <property type="entry name" value="Integrase_recombinase_N"/>
</dbReference>
<evidence type="ECO:0000256" key="2">
    <source>
        <dbReference type="ARBA" id="ARBA00023172"/>
    </source>
</evidence>
<dbReference type="SUPFAM" id="SSF56349">
    <property type="entry name" value="DNA breaking-rejoining enzymes"/>
    <property type="match status" value="1"/>
</dbReference>
<dbReference type="InterPro" id="IPR002104">
    <property type="entry name" value="Integrase_catalytic"/>
</dbReference>